<keyword evidence="3" id="KW-1185">Reference proteome</keyword>
<dbReference type="SUPFAM" id="SSF51658">
    <property type="entry name" value="Xylose isomerase-like"/>
    <property type="match status" value="1"/>
</dbReference>
<dbReference type="GO" id="GO:0016853">
    <property type="term" value="F:isomerase activity"/>
    <property type="evidence" value="ECO:0007669"/>
    <property type="project" value="UniProtKB-KW"/>
</dbReference>
<dbReference type="Pfam" id="PF01261">
    <property type="entry name" value="AP_endonuc_2"/>
    <property type="match status" value="1"/>
</dbReference>
<accession>A0ABS4CP83</accession>
<sequence>MIPLNLGIRAHDLTAKTREELGEKIINYGFSHIQFAVKKSFPALAPDLTSISSGTASYIGDYLQNLGIKISILGCYVNLASPDPSIREKELNIFKHHITLAKDYHAALVGSETGSVGNGYTTKNYTEEAYVLARESVIELVSFAEKFGVTVGIEAGINHPLHTSALARRLVDEVQSPNLKIIMDCANLISVDNHQKQEEVVFHALNDLRDDISCFHLKDFVIENNQVKIVPVGTGWMKYDQILSFLKHDKPLMFASLEATTEPYVQAAVEKLADVYQRS</sequence>
<comment type="caution">
    <text evidence="2">The sequence shown here is derived from an EMBL/GenBank/DDBJ whole genome shotgun (WGS) entry which is preliminary data.</text>
</comment>
<reference evidence="2 3" key="1">
    <citation type="submission" date="2020-12" db="EMBL/GenBank/DDBJ databases">
        <title>Vagococcus allomyrinae sp. nov. and Enterococcus lavae sp. nov., isolated from the larvae of Allomyrina dichotoma.</title>
        <authorList>
            <person name="Lee S.D."/>
        </authorList>
    </citation>
    <scope>NUCLEOTIDE SEQUENCE [LARGE SCALE GENOMIC DNA]</scope>
    <source>
        <strain evidence="2 3">BWM-S5</strain>
    </source>
</reference>
<dbReference type="Gene3D" id="3.20.20.150">
    <property type="entry name" value="Divalent-metal-dependent TIM barrel enzymes"/>
    <property type="match status" value="1"/>
</dbReference>
<gene>
    <name evidence="2" type="ORF">I6N96_17480</name>
</gene>
<dbReference type="EMBL" id="JAEDXU010000012">
    <property type="protein sequence ID" value="MBP1048087.1"/>
    <property type="molecule type" value="Genomic_DNA"/>
</dbReference>
<dbReference type="Proteomes" id="UP000673375">
    <property type="component" value="Unassembled WGS sequence"/>
</dbReference>
<dbReference type="PANTHER" id="PTHR12110">
    <property type="entry name" value="HYDROXYPYRUVATE ISOMERASE"/>
    <property type="match status" value="1"/>
</dbReference>
<dbReference type="InterPro" id="IPR050312">
    <property type="entry name" value="IolE/XylAMocC-like"/>
</dbReference>
<evidence type="ECO:0000313" key="2">
    <source>
        <dbReference type="EMBL" id="MBP1048087.1"/>
    </source>
</evidence>
<dbReference type="InterPro" id="IPR013022">
    <property type="entry name" value="Xyl_isomerase-like_TIM-brl"/>
</dbReference>
<name>A0ABS4CP83_9ENTE</name>
<evidence type="ECO:0000259" key="1">
    <source>
        <dbReference type="Pfam" id="PF01261"/>
    </source>
</evidence>
<dbReference type="PANTHER" id="PTHR12110:SF21">
    <property type="entry name" value="XYLOSE ISOMERASE-LIKE TIM BARREL DOMAIN-CONTAINING PROTEIN"/>
    <property type="match status" value="1"/>
</dbReference>
<dbReference type="RefSeq" id="WP_209558861.1">
    <property type="nucleotide sequence ID" value="NZ_JAEDXU010000012.1"/>
</dbReference>
<keyword evidence="2" id="KW-0413">Isomerase</keyword>
<proteinExistence type="predicted"/>
<evidence type="ECO:0000313" key="3">
    <source>
        <dbReference type="Proteomes" id="UP000673375"/>
    </source>
</evidence>
<organism evidence="2 3">
    <name type="scientific">Enterococcus larvae</name>
    <dbReference type="NCBI Taxonomy" id="2794352"/>
    <lineage>
        <taxon>Bacteria</taxon>
        <taxon>Bacillati</taxon>
        <taxon>Bacillota</taxon>
        <taxon>Bacilli</taxon>
        <taxon>Lactobacillales</taxon>
        <taxon>Enterococcaceae</taxon>
        <taxon>Enterococcus</taxon>
    </lineage>
</organism>
<feature type="domain" description="Xylose isomerase-like TIM barrel" evidence="1">
    <location>
        <begin position="27"/>
        <end position="260"/>
    </location>
</feature>
<protein>
    <submittedName>
        <fullName evidence="2">Sugar phosphate isomerase/epimerase</fullName>
    </submittedName>
</protein>
<dbReference type="InterPro" id="IPR036237">
    <property type="entry name" value="Xyl_isomerase-like_sf"/>
</dbReference>